<organism evidence="4 5">
    <name type="scientific">Reticulomyxa filosa</name>
    <dbReference type="NCBI Taxonomy" id="46433"/>
    <lineage>
        <taxon>Eukaryota</taxon>
        <taxon>Sar</taxon>
        <taxon>Rhizaria</taxon>
        <taxon>Retaria</taxon>
        <taxon>Foraminifera</taxon>
        <taxon>Monothalamids</taxon>
        <taxon>Reticulomyxidae</taxon>
        <taxon>Reticulomyxa</taxon>
    </lineage>
</organism>
<dbReference type="InterPro" id="IPR001054">
    <property type="entry name" value="A/G_cyclase"/>
</dbReference>
<feature type="compositionally biased region" description="Low complexity" evidence="1">
    <location>
        <begin position="63"/>
        <end position="76"/>
    </location>
</feature>
<dbReference type="PANTHER" id="PTHR45655">
    <property type="entry name" value="GUANYLATE CYCLASE SOLUBLE SUBUNIT BETA-2"/>
    <property type="match status" value="1"/>
</dbReference>
<dbReference type="GO" id="GO:0070482">
    <property type="term" value="P:response to oxygen levels"/>
    <property type="evidence" value="ECO:0007669"/>
    <property type="project" value="TreeGrafter"/>
</dbReference>
<dbReference type="Pfam" id="PF00211">
    <property type="entry name" value="Guanylate_cyc"/>
    <property type="match status" value="1"/>
</dbReference>
<dbReference type="OrthoDB" id="10261550at2759"/>
<protein>
    <recommendedName>
        <fullName evidence="3">Guanylate cyclase domain-containing protein</fullName>
    </recommendedName>
</protein>
<keyword evidence="2" id="KW-0472">Membrane</keyword>
<dbReference type="Proteomes" id="UP000023152">
    <property type="component" value="Unassembled WGS sequence"/>
</dbReference>
<dbReference type="PROSITE" id="PS50125">
    <property type="entry name" value="GUANYLATE_CYCLASE_2"/>
    <property type="match status" value="1"/>
</dbReference>
<dbReference type="Gene3D" id="3.30.70.1230">
    <property type="entry name" value="Nucleotide cyclase"/>
    <property type="match status" value="1"/>
</dbReference>
<feature type="domain" description="Guanylate cyclase" evidence="3">
    <location>
        <begin position="428"/>
        <end position="575"/>
    </location>
</feature>
<proteinExistence type="predicted"/>
<comment type="caution">
    <text evidence="4">The sequence shown here is derived from an EMBL/GenBank/DDBJ whole genome shotgun (WGS) entry which is preliminary data.</text>
</comment>
<dbReference type="GO" id="GO:0008074">
    <property type="term" value="C:guanylate cyclase complex, soluble"/>
    <property type="evidence" value="ECO:0007669"/>
    <property type="project" value="TreeGrafter"/>
</dbReference>
<keyword evidence="2" id="KW-1133">Transmembrane helix</keyword>
<sequence>MVYKLNMLLNFCVLFIKINKQYNKSNRTSFEQVSEANIPKRLHPSFDYPVDEKVDTFTDNDSELSQTSSSSSNNENSLEHKNSDSKKEIVSYNLCNNNVPFQRKKNKKETDKQISPNLKSPKLSAVLYDVQLNLFFKKRNLIDLVNEKHIVTCFQNDYKWRDDTNPYNNNYCKLFFAYNVKFKIYLSIVLTILDAQWASEPFNLAFVSRLLGFTHTAVAVSGITEKKKEKEQNKDENANVLIESQLPLKTADYIFDLYLFASTLRMILLIFYTGRLFQLCKYKNELLLFSNWSFLNRLLDILLIHSLLFLSYLWYQFRQVKYRSITIVLTANLLYFTNILSNDNTHFTWKDIFYSCVLLNCGTVSMVNCLHLASKQQINTLIEVLFHRVQLHLERKEHTRIMNSLMPAPVTEQILLKGETPVYERDVTVGFVYFTFYEKLTMQKVKHNSLCMETLHHIVINFDKVDHVNFMFVTLILKEIEKWEFDVVKIEHVGNAYLVCGGIMSSDSTFNHAEAIIRLGLRFRRIMDKLNKKLQIHSKLTMGIHSGPVIGTIIGTTRKFFRIFGDTVNTTSRVCTTGLEGCIQLTQQTYGLITILYILYHFLQNKNFFFFADMNEISRSFDCTVRGDIQMKGKGNIHTYIVHGLSYIFLKRHKIYKCNICILKKKREWDIVVNIIMDKKTYQTQNNEQFDIVGNELLSISNIT</sequence>
<feature type="transmembrane region" description="Helical" evidence="2">
    <location>
        <begin position="294"/>
        <end position="315"/>
    </location>
</feature>
<dbReference type="SUPFAM" id="SSF55073">
    <property type="entry name" value="Nucleotide cyclase"/>
    <property type="match status" value="1"/>
</dbReference>
<dbReference type="GO" id="GO:0004383">
    <property type="term" value="F:guanylate cyclase activity"/>
    <property type="evidence" value="ECO:0007669"/>
    <property type="project" value="TreeGrafter"/>
</dbReference>
<evidence type="ECO:0000313" key="4">
    <source>
        <dbReference type="EMBL" id="ETO14382.1"/>
    </source>
</evidence>
<evidence type="ECO:0000259" key="3">
    <source>
        <dbReference type="PROSITE" id="PS50125"/>
    </source>
</evidence>
<dbReference type="GO" id="GO:0019934">
    <property type="term" value="P:cGMP-mediated signaling"/>
    <property type="evidence" value="ECO:0007669"/>
    <property type="project" value="TreeGrafter"/>
</dbReference>
<evidence type="ECO:0000256" key="2">
    <source>
        <dbReference type="SAM" id="Phobius"/>
    </source>
</evidence>
<accession>X6MLU1</accession>
<dbReference type="PANTHER" id="PTHR45655:SF13">
    <property type="entry name" value="SOLUBLE GUANYLATE CYCLASE GCY-32-RELATED"/>
    <property type="match status" value="1"/>
</dbReference>
<evidence type="ECO:0000256" key="1">
    <source>
        <dbReference type="SAM" id="MobiDB-lite"/>
    </source>
</evidence>
<feature type="region of interest" description="Disordered" evidence="1">
    <location>
        <begin position="59"/>
        <end position="85"/>
    </location>
</feature>
<dbReference type="CDD" id="cd07302">
    <property type="entry name" value="CHD"/>
    <property type="match status" value="1"/>
</dbReference>
<dbReference type="SMART" id="SM00044">
    <property type="entry name" value="CYCc"/>
    <property type="match status" value="1"/>
</dbReference>
<feature type="transmembrane region" description="Helical" evidence="2">
    <location>
        <begin position="253"/>
        <end position="274"/>
    </location>
</feature>
<reference evidence="4 5" key="1">
    <citation type="journal article" date="2013" name="Curr. Biol.">
        <title>The Genome of the Foraminiferan Reticulomyxa filosa.</title>
        <authorList>
            <person name="Glockner G."/>
            <person name="Hulsmann N."/>
            <person name="Schleicher M."/>
            <person name="Noegel A.A."/>
            <person name="Eichinger L."/>
            <person name="Gallinger C."/>
            <person name="Pawlowski J."/>
            <person name="Sierra R."/>
            <person name="Euteneuer U."/>
            <person name="Pillet L."/>
            <person name="Moustafa A."/>
            <person name="Platzer M."/>
            <person name="Groth M."/>
            <person name="Szafranski K."/>
            <person name="Schliwa M."/>
        </authorList>
    </citation>
    <scope>NUCLEOTIDE SEQUENCE [LARGE SCALE GENOMIC DNA]</scope>
</reference>
<keyword evidence="5" id="KW-1185">Reference proteome</keyword>
<dbReference type="EMBL" id="ASPP01020063">
    <property type="protein sequence ID" value="ETO14382.1"/>
    <property type="molecule type" value="Genomic_DNA"/>
</dbReference>
<dbReference type="AlphaFoldDB" id="X6MLU1"/>
<evidence type="ECO:0000313" key="5">
    <source>
        <dbReference type="Proteomes" id="UP000023152"/>
    </source>
</evidence>
<gene>
    <name evidence="4" type="ORF">RFI_22988</name>
</gene>
<dbReference type="InterPro" id="IPR029787">
    <property type="entry name" value="Nucleotide_cyclase"/>
</dbReference>
<keyword evidence="2" id="KW-0812">Transmembrane</keyword>
<name>X6MLU1_RETFI</name>